<dbReference type="Proteomes" id="UP000242818">
    <property type="component" value="Unassembled WGS sequence"/>
</dbReference>
<evidence type="ECO:0008006" key="3">
    <source>
        <dbReference type="Google" id="ProtNLM"/>
    </source>
</evidence>
<dbReference type="RefSeq" id="WP_089712970.1">
    <property type="nucleotide sequence ID" value="NZ_FMAR01000009.1"/>
</dbReference>
<sequence length="110" mass="11783">MKVIDTLHILAIGRNPAIMAVVERLLNSHEHWKGLSVTSNAAALSAIEQTPYNIVLLCAGIPAAEEDTLRQALLQRQPQVIIAQHYGGGSGLLESEVRGLLAAHNISLSL</sequence>
<dbReference type="SUPFAM" id="SSF52172">
    <property type="entry name" value="CheY-like"/>
    <property type="match status" value="1"/>
</dbReference>
<dbReference type="OrthoDB" id="677818at2"/>
<proteinExistence type="predicted"/>
<keyword evidence="2" id="KW-1185">Reference proteome</keyword>
<dbReference type="InterPro" id="IPR011006">
    <property type="entry name" value="CheY-like_superfamily"/>
</dbReference>
<organism evidence="1 2">
    <name type="scientific">Chitinophaga costaii</name>
    <dbReference type="NCBI Taxonomy" id="1335309"/>
    <lineage>
        <taxon>Bacteria</taxon>
        <taxon>Pseudomonadati</taxon>
        <taxon>Bacteroidota</taxon>
        <taxon>Chitinophagia</taxon>
        <taxon>Chitinophagales</taxon>
        <taxon>Chitinophagaceae</taxon>
        <taxon>Chitinophaga</taxon>
    </lineage>
</organism>
<reference evidence="1 2" key="1">
    <citation type="submission" date="2016-08" db="EMBL/GenBank/DDBJ databases">
        <authorList>
            <person name="Seilhamer J.J."/>
        </authorList>
    </citation>
    <scope>NUCLEOTIDE SEQUENCE [LARGE SCALE GENOMIC DNA]</scope>
    <source>
        <strain evidence="1 2">A37T2</strain>
    </source>
</reference>
<name>A0A1C4END2_9BACT</name>
<dbReference type="AlphaFoldDB" id="A0A1C4END2"/>
<dbReference type="STRING" id="1335309.GA0116948_10956"/>
<gene>
    <name evidence="1" type="ORF">GA0116948_10956</name>
</gene>
<protein>
    <recommendedName>
        <fullName evidence="3">Response regulatory domain-containing protein</fullName>
    </recommendedName>
</protein>
<dbReference type="EMBL" id="FMAR01000009">
    <property type="protein sequence ID" value="SCC45050.1"/>
    <property type="molecule type" value="Genomic_DNA"/>
</dbReference>
<evidence type="ECO:0000313" key="2">
    <source>
        <dbReference type="Proteomes" id="UP000242818"/>
    </source>
</evidence>
<accession>A0A1C4END2</accession>
<evidence type="ECO:0000313" key="1">
    <source>
        <dbReference type="EMBL" id="SCC45050.1"/>
    </source>
</evidence>